<dbReference type="Proteomes" id="UP001165121">
    <property type="component" value="Unassembled WGS sequence"/>
</dbReference>
<feature type="compositionally biased region" description="Polar residues" evidence="1">
    <location>
        <begin position="193"/>
        <end position="217"/>
    </location>
</feature>
<feature type="region of interest" description="Disordered" evidence="1">
    <location>
        <begin position="193"/>
        <end position="239"/>
    </location>
</feature>
<dbReference type="AlphaFoldDB" id="A0A9W6X987"/>
<evidence type="ECO:0000313" key="3">
    <source>
        <dbReference type="Proteomes" id="UP001165121"/>
    </source>
</evidence>
<reference evidence="2" key="1">
    <citation type="submission" date="2023-04" db="EMBL/GenBank/DDBJ databases">
        <title>Phytophthora fragariaefolia NBRC 109709.</title>
        <authorList>
            <person name="Ichikawa N."/>
            <person name="Sato H."/>
            <person name="Tonouchi N."/>
        </authorList>
    </citation>
    <scope>NUCLEOTIDE SEQUENCE</scope>
    <source>
        <strain evidence="2">NBRC 109709</strain>
    </source>
</reference>
<dbReference type="OrthoDB" id="116059at2759"/>
<gene>
    <name evidence="2" type="ORF">Pfra01_000860600</name>
</gene>
<keyword evidence="3" id="KW-1185">Reference proteome</keyword>
<feature type="compositionally biased region" description="Acidic residues" evidence="1">
    <location>
        <begin position="148"/>
        <end position="158"/>
    </location>
</feature>
<accession>A0A9W6X987</accession>
<dbReference type="EMBL" id="BSXT01000776">
    <property type="protein sequence ID" value="GMF33982.1"/>
    <property type="molecule type" value="Genomic_DNA"/>
</dbReference>
<evidence type="ECO:0000256" key="1">
    <source>
        <dbReference type="SAM" id="MobiDB-lite"/>
    </source>
</evidence>
<protein>
    <submittedName>
        <fullName evidence="2">Unnamed protein product</fullName>
    </submittedName>
</protein>
<name>A0A9W6X987_9STRA</name>
<organism evidence="2 3">
    <name type="scientific">Phytophthora fragariaefolia</name>
    <dbReference type="NCBI Taxonomy" id="1490495"/>
    <lineage>
        <taxon>Eukaryota</taxon>
        <taxon>Sar</taxon>
        <taxon>Stramenopiles</taxon>
        <taxon>Oomycota</taxon>
        <taxon>Peronosporomycetes</taxon>
        <taxon>Peronosporales</taxon>
        <taxon>Peronosporaceae</taxon>
        <taxon>Phytophthora</taxon>
    </lineage>
</organism>
<sequence length="310" mass="34391">MNFMVPAGVRIDSADGTACLPDKGRISLIGRKQLYGAKHRPVYPNSRLVFGIGRSTDIRLGREQRESPQLRVTRGPTWATTLVKENVRRRASIRVTNIGDKSLSLEPHTPVGWWTLADCVPRAFGFVRPNSQRYQEWQNLAFEAGPNVEDEELSEESEGPLTDRPTYEAPTRILRRGDEEPGRLIAPRVTLVTTQAKATNKGQSAESTPREQTASTRRQAEPPVEGEGSLTVEPTGPPVVGKQGEEEADDMVFFHEGSELFAEELERDMAMLPDMPLTAEVKIEDLKVGKPTGVTPEEVAKGQERLLQII</sequence>
<evidence type="ECO:0000313" key="2">
    <source>
        <dbReference type="EMBL" id="GMF33982.1"/>
    </source>
</evidence>
<proteinExistence type="predicted"/>
<comment type="caution">
    <text evidence="2">The sequence shown here is derived from an EMBL/GenBank/DDBJ whole genome shotgun (WGS) entry which is preliminary data.</text>
</comment>
<feature type="region of interest" description="Disordered" evidence="1">
    <location>
        <begin position="147"/>
        <end position="169"/>
    </location>
</feature>